<proteinExistence type="predicted"/>
<gene>
    <name evidence="1" type="ORF">Natoc_1772</name>
</gene>
<dbReference type="SUPFAM" id="SSF55486">
    <property type="entry name" value="Metalloproteases ('zincins'), catalytic domain"/>
    <property type="match status" value="1"/>
</dbReference>
<evidence type="ECO:0000313" key="1">
    <source>
        <dbReference type="EMBL" id="AGB37571.1"/>
    </source>
</evidence>
<accession>L0JXS6</accession>
<sequence>MKRRTFLARAGTVAGGAIALDQGVRRVRAPRTITVAVYQTDELTDRFAETGQRRETGQRLAEDAVREILEPHFAHSFELHAEVVTVPQQVSSLPPTLSTFGDELPAAQRSLLDWIDHDRSRSDVDSHVLLAHHPELGSGNGVASPAVLPTCCEPIDRYGIVWMAAERSARSEAGVAETVAHEIGHTIGLQHFHGTNVGDAISVMLTSSYAERVGRNRFGERVRPAGRRVSELNDDITDHHLRV</sequence>
<dbReference type="KEGG" id="nou:Natoc_1772"/>
<protein>
    <submittedName>
        <fullName evidence="1">Uncharacterized protein</fullName>
    </submittedName>
</protein>
<dbReference type="HOGENOM" id="CLU_1140591_0_0_2"/>
<dbReference type="Gene3D" id="3.40.390.10">
    <property type="entry name" value="Collagenase (Catalytic Domain)"/>
    <property type="match status" value="1"/>
</dbReference>
<dbReference type="Proteomes" id="UP000010878">
    <property type="component" value="Chromosome"/>
</dbReference>
<reference evidence="1 2" key="1">
    <citation type="submission" date="2012-11" db="EMBL/GenBank/DDBJ databases">
        <title>FINISHED of Natronococcus occultus SP4, DSM 3396.</title>
        <authorList>
            <consortium name="DOE Joint Genome Institute"/>
            <person name="Eisen J."/>
            <person name="Huntemann M."/>
            <person name="Wei C.-L."/>
            <person name="Han J."/>
            <person name="Detter J.C."/>
            <person name="Han C."/>
            <person name="Tapia R."/>
            <person name="Chen A."/>
            <person name="Kyrpides N."/>
            <person name="Mavromatis K."/>
            <person name="Markowitz V."/>
            <person name="Szeto E."/>
            <person name="Ivanova N."/>
            <person name="Mikhailova N."/>
            <person name="Ovchinnikova G."/>
            <person name="Pagani I."/>
            <person name="Pati A."/>
            <person name="Goodwin L."/>
            <person name="Nordberg H.P."/>
            <person name="Cantor M.N."/>
            <person name="Hua S.X."/>
            <person name="Woyke T."/>
            <person name="Eisen J."/>
            <person name="Klenk H.-P."/>
            <person name="Klenk H.-P."/>
        </authorList>
    </citation>
    <scope>NUCLEOTIDE SEQUENCE [LARGE SCALE GENOMIC DNA]</scope>
    <source>
        <strain evidence="1 2">SP4</strain>
    </source>
</reference>
<name>L0JXS6_9EURY</name>
<dbReference type="STRING" id="694430.Natoc_1772"/>
<dbReference type="InterPro" id="IPR024079">
    <property type="entry name" value="MetalloPept_cat_dom_sf"/>
</dbReference>
<dbReference type="RefSeq" id="WP_015321017.1">
    <property type="nucleotide sequence ID" value="NC_019974.1"/>
</dbReference>
<dbReference type="Pfam" id="PF13582">
    <property type="entry name" value="Reprolysin_3"/>
    <property type="match status" value="1"/>
</dbReference>
<evidence type="ECO:0000313" key="2">
    <source>
        <dbReference type="Proteomes" id="UP000010878"/>
    </source>
</evidence>
<dbReference type="EMBL" id="CP003929">
    <property type="protein sequence ID" value="AGB37571.1"/>
    <property type="molecule type" value="Genomic_DNA"/>
</dbReference>
<keyword evidence="2" id="KW-1185">Reference proteome</keyword>
<dbReference type="AlphaFoldDB" id="L0JXS6"/>
<dbReference type="GeneID" id="14404856"/>
<organism evidence="1 2">
    <name type="scientific">Natronococcus occultus SP4</name>
    <dbReference type="NCBI Taxonomy" id="694430"/>
    <lineage>
        <taxon>Archaea</taxon>
        <taxon>Methanobacteriati</taxon>
        <taxon>Methanobacteriota</taxon>
        <taxon>Stenosarchaea group</taxon>
        <taxon>Halobacteria</taxon>
        <taxon>Halobacteriales</taxon>
        <taxon>Natrialbaceae</taxon>
        <taxon>Natronococcus</taxon>
    </lineage>
</organism>
<dbReference type="GO" id="GO:0008237">
    <property type="term" value="F:metallopeptidase activity"/>
    <property type="evidence" value="ECO:0007669"/>
    <property type="project" value="InterPro"/>
</dbReference>